<evidence type="ECO:0000313" key="3">
    <source>
        <dbReference type="Proteomes" id="UP001501710"/>
    </source>
</evidence>
<comment type="caution">
    <text evidence="2">The sequence shown here is derived from an EMBL/GenBank/DDBJ whole genome shotgun (WGS) entry which is preliminary data.</text>
</comment>
<keyword evidence="3" id="KW-1185">Reference proteome</keyword>
<evidence type="ECO:0000313" key="2">
    <source>
        <dbReference type="EMBL" id="GAA4223295.1"/>
    </source>
</evidence>
<dbReference type="Proteomes" id="UP001501710">
    <property type="component" value="Unassembled WGS sequence"/>
</dbReference>
<protein>
    <submittedName>
        <fullName evidence="2">Uncharacterized protein</fullName>
    </submittedName>
</protein>
<organism evidence="2 3">
    <name type="scientific">Actinomadura meridiana</name>
    <dbReference type="NCBI Taxonomy" id="559626"/>
    <lineage>
        <taxon>Bacteria</taxon>
        <taxon>Bacillati</taxon>
        <taxon>Actinomycetota</taxon>
        <taxon>Actinomycetes</taxon>
        <taxon>Streptosporangiales</taxon>
        <taxon>Thermomonosporaceae</taxon>
        <taxon>Actinomadura</taxon>
    </lineage>
</organism>
<evidence type="ECO:0000256" key="1">
    <source>
        <dbReference type="SAM" id="MobiDB-lite"/>
    </source>
</evidence>
<feature type="region of interest" description="Disordered" evidence="1">
    <location>
        <begin position="110"/>
        <end position="156"/>
    </location>
</feature>
<name>A0ABP8BRA6_9ACTN</name>
<proteinExistence type="predicted"/>
<accession>A0ABP8BRA6</accession>
<gene>
    <name evidence="2" type="ORF">GCM10022254_00170</name>
</gene>
<reference evidence="3" key="1">
    <citation type="journal article" date="2019" name="Int. J. Syst. Evol. Microbiol.">
        <title>The Global Catalogue of Microorganisms (GCM) 10K type strain sequencing project: providing services to taxonomists for standard genome sequencing and annotation.</title>
        <authorList>
            <consortium name="The Broad Institute Genomics Platform"/>
            <consortium name="The Broad Institute Genome Sequencing Center for Infectious Disease"/>
            <person name="Wu L."/>
            <person name="Ma J."/>
        </authorList>
    </citation>
    <scope>NUCLEOTIDE SEQUENCE [LARGE SCALE GENOMIC DNA]</scope>
    <source>
        <strain evidence="3">JCM 17440</strain>
    </source>
</reference>
<sequence length="156" mass="17364">MAQNHIEPLPVQDRGSVLSSSVDEPYAVTNIGRLSRAPLLGLGKHRGRRVQEGDVIAGTRERKRLVTGSTAYVENPCGRLRKMIQKVTVQDERPDPTLHRRVSPVNKLLRQSGPRVSVHTHHTHKPEGAKPYAKPRAPVPVRPMVTTNDTPHNDHP</sequence>
<dbReference type="EMBL" id="BAABAS010000001">
    <property type="protein sequence ID" value="GAA4223295.1"/>
    <property type="molecule type" value="Genomic_DNA"/>
</dbReference>